<dbReference type="CDD" id="cd16987">
    <property type="entry name" value="ANTH_N_AP180_plant"/>
    <property type="match status" value="1"/>
</dbReference>
<gene>
    <name evidence="11" type="ORF">AQUCO_01600325v1</name>
</gene>
<dbReference type="GO" id="GO:0072583">
    <property type="term" value="P:clathrin-dependent endocytosis"/>
    <property type="evidence" value="ECO:0007669"/>
    <property type="project" value="InterPro"/>
</dbReference>
<feature type="compositionally biased region" description="Gly residues" evidence="9">
    <location>
        <begin position="140"/>
        <end position="158"/>
    </location>
</feature>
<dbReference type="PANTHER" id="PTHR22951">
    <property type="entry name" value="CLATHRIN ASSEMBLY PROTEIN"/>
    <property type="match status" value="1"/>
</dbReference>
<reference evidence="11 12" key="1">
    <citation type="submission" date="2017-09" db="EMBL/GenBank/DDBJ databases">
        <title>WGS assembly of Aquilegia coerulea Goldsmith.</title>
        <authorList>
            <person name="Hodges S."/>
            <person name="Kramer E."/>
            <person name="Nordborg M."/>
            <person name="Tomkins J."/>
            <person name="Borevitz J."/>
            <person name="Derieg N."/>
            <person name="Yan J."/>
            <person name="Mihaltcheva S."/>
            <person name="Hayes R.D."/>
            <person name="Rokhsar D."/>
        </authorList>
    </citation>
    <scope>NUCLEOTIDE SEQUENCE [LARGE SCALE GENOMIC DNA]</scope>
    <source>
        <strain evidence="12">cv. Goldsmith</strain>
    </source>
</reference>
<dbReference type="SMART" id="SM00273">
    <property type="entry name" value="ENTH"/>
    <property type="match status" value="1"/>
</dbReference>
<dbReference type="GO" id="GO:0005794">
    <property type="term" value="C:Golgi apparatus"/>
    <property type="evidence" value="ECO:0007669"/>
    <property type="project" value="UniProtKB-SubCell"/>
</dbReference>
<dbReference type="GO" id="GO:0000149">
    <property type="term" value="F:SNARE binding"/>
    <property type="evidence" value="ECO:0007669"/>
    <property type="project" value="TreeGrafter"/>
</dbReference>
<evidence type="ECO:0000256" key="7">
    <source>
        <dbReference type="ARBA" id="ARBA00023176"/>
    </source>
</evidence>
<dbReference type="InterPro" id="IPR048050">
    <property type="entry name" value="ANTH_N_plant"/>
</dbReference>
<dbReference type="GO" id="GO:0005905">
    <property type="term" value="C:clathrin-coated pit"/>
    <property type="evidence" value="ECO:0007669"/>
    <property type="project" value="UniProtKB-SubCell"/>
</dbReference>
<feature type="region of interest" description="Disordered" evidence="9">
    <location>
        <begin position="138"/>
        <end position="233"/>
    </location>
</feature>
<evidence type="ECO:0000256" key="6">
    <source>
        <dbReference type="ARBA" id="ARBA00023136"/>
    </source>
</evidence>
<dbReference type="Gene3D" id="1.20.58.150">
    <property type="entry name" value="ANTH domain"/>
    <property type="match status" value="1"/>
</dbReference>
<organism evidence="11 12">
    <name type="scientific">Aquilegia coerulea</name>
    <name type="common">Rocky mountain columbine</name>
    <dbReference type="NCBI Taxonomy" id="218851"/>
    <lineage>
        <taxon>Eukaryota</taxon>
        <taxon>Viridiplantae</taxon>
        <taxon>Streptophyta</taxon>
        <taxon>Embryophyta</taxon>
        <taxon>Tracheophyta</taxon>
        <taxon>Spermatophyta</taxon>
        <taxon>Magnoliopsida</taxon>
        <taxon>Ranunculales</taxon>
        <taxon>Ranunculaceae</taxon>
        <taxon>Thalictroideae</taxon>
        <taxon>Aquilegia</taxon>
    </lineage>
</organism>
<evidence type="ECO:0000256" key="2">
    <source>
        <dbReference type="ARBA" id="ARBA00004555"/>
    </source>
</evidence>
<dbReference type="GO" id="GO:0006900">
    <property type="term" value="P:vesicle budding from membrane"/>
    <property type="evidence" value="ECO:0007669"/>
    <property type="project" value="TreeGrafter"/>
</dbReference>
<evidence type="ECO:0000256" key="4">
    <source>
        <dbReference type="ARBA" id="ARBA00022583"/>
    </source>
</evidence>
<dbReference type="InterPro" id="IPR014712">
    <property type="entry name" value="ANTH_dom_sf"/>
</dbReference>
<dbReference type="GO" id="GO:0030136">
    <property type="term" value="C:clathrin-coated vesicle"/>
    <property type="evidence" value="ECO:0007669"/>
    <property type="project" value="UniProtKB-SubCell"/>
</dbReference>
<dbReference type="GO" id="GO:0032050">
    <property type="term" value="F:clathrin heavy chain binding"/>
    <property type="evidence" value="ECO:0007669"/>
    <property type="project" value="TreeGrafter"/>
</dbReference>
<dbReference type="GO" id="GO:0005546">
    <property type="term" value="F:phosphatidylinositol-4,5-bisphosphate binding"/>
    <property type="evidence" value="ECO:0007669"/>
    <property type="project" value="TreeGrafter"/>
</dbReference>
<feature type="compositionally biased region" description="Pro residues" evidence="9">
    <location>
        <begin position="399"/>
        <end position="408"/>
    </location>
</feature>
<accession>A0A2G5DR44</accession>
<dbReference type="FunFam" id="1.20.58.150:FF:000005">
    <property type="entry name" value="putative clathrin assembly protein At2g25430"/>
    <property type="match status" value="1"/>
</dbReference>
<keyword evidence="12" id="KW-1185">Reference proteome</keyword>
<dbReference type="AlphaFoldDB" id="A0A2G5DR44"/>
<dbReference type="InterPro" id="IPR011417">
    <property type="entry name" value="ANTH_dom"/>
</dbReference>
<evidence type="ECO:0000313" key="11">
    <source>
        <dbReference type="EMBL" id="PIA45983.1"/>
    </source>
</evidence>
<protein>
    <recommendedName>
        <fullName evidence="10">ENTH domain-containing protein</fullName>
    </recommendedName>
</protein>
<keyword evidence="7" id="KW-0168">Coated pit</keyword>
<sequence>MSSSTIRKAIGAVKDQTSIGIAKVASNTAPDLEVAIVKAMTHDDDPTDEKYIREILNLTSYSRGYVNACVAAISKRLAEGDPVFQQEILYATRRGTRLLNLSDFRDEAHSNSWDHSAFVRTFALYLDQKLECIVYEKKQGGGSGGGGGGSRGSGSGGGSRDRDRDDDDRYGGRRDDEHWRSPPTRSYDTGYGGGFRDDFGGTRPPPRSRSYGDVVEIESGRDERKPPMTPLKDMKPERILGRMSQLQRLLDRFLSCRPTGAAKNSRMVLVALYQIVRESFQIYADICEVLAVLLDRFFEMEYTDCVKTLEAYTSAAKQIDELVGFYNWCKDTGIARSSEFPEVQRITDKLLETLEEFVRDRAKRPKSPERQMEALPAPPVEEPEQDMNEIKALPAPESYTPPPPPPRQPEPKAQPKQETGDLLNLADDAVSAEDQSNSLALALFSGPAASKTNGSWEPFPSNGEPEMTSAWQTPAAETGKADWELALVESASNLSKQKAGMAGGFDPLLLNGMYDQGIVRQHTNTSHLTGGSASSVAILGPGKTTTPVLALPAPDGTVQAVGQDPFAASLTIPPPSYVQMAEIEKKQQLLMQEQQLWQQYARDGMQGQVSLTKLGGGTYAPGQPAMMPYGMPPVNGMGPGGYYYTPY</sequence>
<keyword evidence="6" id="KW-0472">Membrane</keyword>
<feature type="compositionally biased region" description="Basic and acidic residues" evidence="9">
    <location>
        <begin position="218"/>
        <end position="233"/>
    </location>
</feature>
<evidence type="ECO:0000313" key="12">
    <source>
        <dbReference type="Proteomes" id="UP000230069"/>
    </source>
</evidence>
<evidence type="ECO:0000256" key="1">
    <source>
        <dbReference type="ARBA" id="ARBA00004132"/>
    </source>
</evidence>
<dbReference type="SUPFAM" id="SSF48464">
    <property type="entry name" value="ENTH/VHS domain"/>
    <property type="match status" value="1"/>
</dbReference>
<dbReference type="Pfam" id="PF07651">
    <property type="entry name" value="ANTH"/>
    <property type="match status" value="2"/>
</dbReference>
<dbReference type="InterPro" id="IPR013809">
    <property type="entry name" value="ENTH"/>
</dbReference>
<comment type="subcellular location">
    <subcellularLocation>
        <location evidence="1">Cytoplasmic vesicle</location>
        <location evidence="1">Clathrin-coated vesicle</location>
    </subcellularLocation>
    <subcellularLocation>
        <location evidence="2">Golgi apparatus</location>
    </subcellularLocation>
    <subcellularLocation>
        <location evidence="3">Membrane</location>
        <location evidence="3">Clathrin-coated pit</location>
    </subcellularLocation>
</comment>
<feature type="compositionally biased region" description="Basic and acidic residues" evidence="9">
    <location>
        <begin position="360"/>
        <end position="372"/>
    </location>
</feature>
<dbReference type="FunCoup" id="A0A2G5DR44">
    <property type="interactions" value="3319"/>
</dbReference>
<proteinExistence type="predicted"/>
<evidence type="ECO:0000256" key="8">
    <source>
        <dbReference type="ARBA" id="ARBA00023329"/>
    </source>
</evidence>
<dbReference type="Proteomes" id="UP000230069">
    <property type="component" value="Unassembled WGS sequence"/>
</dbReference>
<feature type="region of interest" description="Disordered" evidence="9">
    <location>
        <begin position="360"/>
        <end position="419"/>
    </location>
</feature>
<feature type="compositionally biased region" description="Basic and acidic residues" evidence="9">
    <location>
        <begin position="159"/>
        <end position="180"/>
    </location>
</feature>
<evidence type="ECO:0000256" key="9">
    <source>
        <dbReference type="SAM" id="MobiDB-lite"/>
    </source>
</evidence>
<evidence type="ECO:0000259" key="10">
    <source>
        <dbReference type="SMART" id="SM00273"/>
    </source>
</evidence>
<feature type="domain" description="ENTH" evidence="10">
    <location>
        <begin position="30"/>
        <end position="140"/>
    </location>
</feature>
<name>A0A2G5DR44_AQUCA</name>
<keyword evidence="5" id="KW-0333">Golgi apparatus</keyword>
<dbReference type="GO" id="GO:0005545">
    <property type="term" value="F:1-phosphatidylinositol binding"/>
    <property type="evidence" value="ECO:0007669"/>
    <property type="project" value="InterPro"/>
</dbReference>
<evidence type="ECO:0000256" key="3">
    <source>
        <dbReference type="ARBA" id="ARBA00004600"/>
    </source>
</evidence>
<feature type="compositionally biased region" description="Basic and acidic residues" evidence="9">
    <location>
        <begin position="409"/>
        <end position="419"/>
    </location>
</feature>
<dbReference type="InterPro" id="IPR045192">
    <property type="entry name" value="AP180-like"/>
</dbReference>
<dbReference type="STRING" id="218851.A0A2G5DR44"/>
<keyword evidence="8" id="KW-0968">Cytoplasmic vesicle</keyword>
<dbReference type="SUPFAM" id="SSF89009">
    <property type="entry name" value="GAT-like domain"/>
    <property type="match status" value="1"/>
</dbReference>
<evidence type="ECO:0000256" key="5">
    <source>
        <dbReference type="ARBA" id="ARBA00023034"/>
    </source>
</evidence>
<dbReference type="EMBL" id="KZ305033">
    <property type="protein sequence ID" value="PIA45983.1"/>
    <property type="molecule type" value="Genomic_DNA"/>
</dbReference>
<dbReference type="InterPro" id="IPR008942">
    <property type="entry name" value="ENTH_VHS"/>
</dbReference>
<dbReference type="InParanoid" id="A0A2G5DR44"/>
<keyword evidence="4" id="KW-0254">Endocytosis</keyword>
<dbReference type="OrthoDB" id="44015at2759"/>
<dbReference type="Gene3D" id="1.25.40.90">
    <property type="match status" value="1"/>
</dbReference>
<dbReference type="PANTHER" id="PTHR22951:SF13">
    <property type="entry name" value="ASSEMBLY PROTEIN, PUTATIVE, EXPRESSED-RELATED"/>
    <property type="match status" value="1"/>
</dbReference>
<dbReference type="GO" id="GO:0048268">
    <property type="term" value="P:clathrin coat assembly"/>
    <property type="evidence" value="ECO:0007669"/>
    <property type="project" value="InterPro"/>
</dbReference>